<gene>
    <name evidence="2" type="ORF">TVD_13090</name>
</gene>
<feature type="transmembrane region" description="Helical" evidence="1">
    <location>
        <begin position="27"/>
        <end position="48"/>
    </location>
</feature>
<keyword evidence="1" id="KW-0472">Membrane</keyword>
<feature type="transmembrane region" description="Helical" evidence="1">
    <location>
        <begin position="89"/>
        <end position="109"/>
    </location>
</feature>
<dbReference type="RefSeq" id="WP_047251795.1">
    <property type="nucleotide sequence ID" value="NZ_CP011367.1"/>
</dbReference>
<keyword evidence="1" id="KW-1133">Transmembrane helix</keyword>
<dbReference type="AlphaFoldDB" id="A0A0G3GBN9"/>
<reference evidence="2 3" key="1">
    <citation type="submission" date="2015-04" db="EMBL/GenBank/DDBJ databases">
        <title>Complete Sequence for the Genome of the Thioalkalivibrio versutus D301.</title>
        <authorList>
            <person name="Mu T."/>
            <person name="Zhou J."/>
            <person name="Xu X."/>
        </authorList>
    </citation>
    <scope>NUCLEOTIDE SEQUENCE [LARGE SCALE GENOMIC DNA]</scope>
    <source>
        <strain evidence="2 3">D301</strain>
    </source>
</reference>
<proteinExistence type="predicted"/>
<dbReference type="STRING" id="106634.TVD_13090"/>
<feature type="transmembrane region" description="Helical" evidence="1">
    <location>
        <begin position="130"/>
        <end position="148"/>
    </location>
</feature>
<name>A0A0G3GBN9_9GAMM</name>
<dbReference type="EMBL" id="CP011367">
    <property type="protein sequence ID" value="AKJ96236.1"/>
    <property type="molecule type" value="Genomic_DNA"/>
</dbReference>
<dbReference type="OrthoDB" id="5787021at2"/>
<accession>A0A0G3GBN9</accession>
<keyword evidence="1" id="KW-0812">Transmembrane</keyword>
<evidence type="ECO:0000313" key="2">
    <source>
        <dbReference type="EMBL" id="AKJ96236.1"/>
    </source>
</evidence>
<evidence type="ECO:0000313" key="3">
    <source>
        <dbReference type="Proteomes" id="UP000064201"/>
    </source>
</evidence>
<dbReference type="KEGG" id="tvr:TVD_13090"/>
<organism evidence="2 3">
    <name type="scientific">Thioalkalivibrio versutus</name>
    <dbReference type="NCBI Taxonomy" id="106634"/>
    <lineage>
        <taxon>Bacteria</taxon>
        <taxon>Pseudomonadati</taxon>
        <taxon>Pseudomonadota</taxon>
        <taxon>Gammaproteobacteria</taxon>
        <taxon>Chromatiales</taxon>
        <taxon>Ectothiorhodospiraceae</taxon>
        <taxon>Thioalkalivibrio</taxon>
    </lineage>
</organism>
<evidence type="ECO:0000256" key="1">
    <source>
        <dbReference type="SAM" id="Phobius"/>
    </source>
</evidence>
<dbReference type="PATRIC" id="fig|106634.4.peg.2671"/>
<keyword evidence="3" id="KW-1185">Reference proteome</keyword>
<sequence>MSIRQSLINLLAKYPGPTEAEARRWRYALIAMGALALVAEGSLVFILYHMDPAAPPFWLTAPAGWLWEHVPAARGFTNSSYALRAQMPYVFVVFFLLVIATAALVACCNRRGSMFGMAVNFLQERVFRQAVILVVVPIVYYAVAFFVFSSDLDPVSSPSERSYRHYGLVFETEMGVATAWVPLALFCGSFIGVHLSMIAEVPRLVRAARAGRTRLPTDPGS</sequence>
<protein>
    <submittedName>
        <fullName evidence="2">Uncharacterized protein</fullName>
    </submittedName>
</protein>
<feature type="transmembrane region" description="Helical" evidence="1">
    <location>
        <begin position="179"/>
        <end position="199"/>
    </location>
</feature>
<dbReference type="Proteomes" id="UP000064201">
    <property type="component" value="Chromosome"/>
</dbReference>